<feature type="compositionally biased region" description="Pro residues" evidence="1">
    <location>
        <begin position="121"/>
        <end position="141"/>
    </location>
</feature>
<feature type="region of interest" description="Disordered" evidence="1">
    <location>
        <begin position="1"/>
        <end position="251"/>
    </location>
</feature>
<comment type="caution">
    <text evidence="3">The sequence shown here is derived from an EMBL/GenBank/DDBJ whole genome shotgun (WGS) entry which is preliminary data.</text>
</comment>
<evidence type="ECO:0000313" key="4">
    <source>
        <dbReference type="Proteomes" id="UP000465240"/>
    </source>
</evidence>
<feature type="compositionally biased region" description="Pro residues" evidence="1">
    <location>
        <begin position="150"/>
        <end position="163"/>
    </location>
</feature>
<protein>
    <recommendedName>
        <fullName evidence="2">CobQ/CobB/MinD/ParA nucleotide binding domain-containing protein</fullName>
    </recommendedName>
</protein>
<dbReference type="Proteomes" id="UP000465240">
    <property type="component" value="Unassembled WGS sequence"/>
</dbReference>
<feature type="compositionally biased region" description="Pro residues" evidence="1">
    <location>
        <begin position="172"/>
        <end position="226"/>
    </location>
</feature>
<dbReference type="SUPFAM" id="SSF52540">
    <property type="entry name" value="P-loop containing nucleoside triphosphate hydrolases"/>
    <property type="match status" value="1"/>
</dbReference>
<dbReference type="InterPro" id="IPR002586">
    <property type="entry name" value="CobQ/CobB/MinD/ParA_Nub-bd_dom"/>
</dbReference>
<feature type="domain" description="CobQ/CobB/MinD/ParA nucleotide binding" evidence="2">
    <location>
        <begin position="304"/>
        <end position="514"/>
    </location>
</feature>
<evidence type="ECO:0000256" key="1">
    <source>
        <dbReference type="SAM" id="MobiDB-lite"/>
    </source>
</evidence>
<dbReference type="InterPro" id="IPR050625">
    <property type="entry name" value="ParA/MinD_ATPase"/>
</dbReference>
<dbReference type="PANTHER" id="PTHR43384:SF14">
    <property type="entry name" value="ESX-1 SECRETION-ASSOCIATED PROTEIN ESPI"/>
    <property type="match status" value="1"/>
</dbReference>
<feature type="compositionally biased region" description="Acidic residues" evidence="1">
    <location>
        <begin position="75"/>
        <end position="103"/>
    </location>
</feature>
<dbReference type="InterPro" id="IPR027417">
    <property type="entry name" value="P-loop_NTPase"/>
</dbReference>
<gene>
    <name evidence="3" type="ORF">MPRG_38720</name>
</gene>
<evidence type="ECO:0000313" key="3">
    <source>
        <dbReference type="EMBL" id="GFG80596.1"/>
    </source>
</evidence>
<dbReference type="Pfam" id="PF01656">
    <property type="entry name" value="CbiA"/>
    <property type="match status" value="1"/>
</dbReference>
<sequence>MSESDAPKTGFKRSSDADTNPIPVREIRAKLAQEAAESEAPTVVEDVPVATGPSTAGTKVMDVPPSSEPASEPAPEPEPEPEPEPAAELEPEPEPEPVAEVEPEPVRPAPTTEGTRVMNLPPLPRRPVPEPPADAPRPRPAPVFSRPPVFSEPPPLPEPPAPEPTAVIEIPEQPPVRPAPIPGRPVPEAPPPPPPPAPPPAPAPPPVVTQPPADPRLNPPAPPPVATPFTRAAPSAPPQHHQDPRMPSHTDLGLVRRVRPLPQRGWRKVVHRVTGLNPKESEQENTRQKLVARVSQPVRGDYSIAVLSMKGGVGKTTTTVGLGSTFAAIRGDRVIAVDANPDFGTLAQRGPDQSRSTVRDLLLDDNIFRYSDIRRHTSQSTSRLEILASERDPATSEAFSEADYRVVIRLLQRFYNLILTDCGTGLVHSAMSAVLDEADAIVLVASPAIDAARSAFATLDWLEHHGRGHLVPNATVVISASRPGRSSVDLDRLAAQFLTRIRAVHVIPFDDHLAQGSEIVLDLMGGRTRQSFLELAASIADGFAHTKRSDRASRG</sequence>
<dbReference type="Gene3D" id="3.40.50.300">
    <property type="entry name" value="P-loop containing nucleotide triphosphate hydrolases"/>
    <property type="match status" value="1"/>
</dbReference>
<dbReference type="EMBL" id="BLKX01000001">
    <property type="protein sequence ID" value="GFG80596.1"/>
    <property type="molecule type" value="Genomic_DNA"/>
</dbReference>
<accession>A0ABQ1C8H3</accession>
<organism evidence="3 4">
    <name type="scientific">Mycobacterium paragordonae</name>
    <dbReference type="NCBI Taxonomy" id="1389713"/>
    <lineage>
        <taxon>Bacteria</taxon>
        <taxon>Bacillati</taxon>
        <taxon>Actinomycetota</taxon>
        <taxon>Actinomycetes</taxon>
        <taxon>Mycobacteriales</taxon>
        <taxon>Mycobacteriaceae</taxon>
        <taxon>Mycobacterium</taxon>
    </lineage>
</organism>
<name>A0ABQ1C8H3_9MYCO</name>
<proteinExistence type="predicted"/>
<dbReference type="PANTHER" id="PTHR43384">
    <property type="entry name" value="SEPTUM SITE-DETERMINING PROTEIN MIND HOMOLOG, CHLOROPLASTIC-RELATED"/>
    <property type="match status" value="1"/>
</dbReference>
<feature type="compositionally biased region" description="Low complexity" evidence="1">
    <location>
        <begin position="64"/>
        <end position="73"/>
    </location>
</feature>
<reference evidence="3 4" key="1">
    <citation type="journal article" date="2019" name="Emerg. Microbes Infect.">
        <title>Comprehensive subspecies identification of 175 nontuberculous mycobacteria species based on 7547 genomic profiles.</title>
        <authorList>
            <person name="Matsumoto Y."/>
            <person name="Kinjo T."/>
            <person name="Motooka D."/>
            <person name="Nabeya D."/>
            <person name="Jung N."/>
            <person name="Uechi K."/>
            <person name="Horii T."/>
            <person name="Iida T."/>
            <person name="Fujita J."/>
            <person name="Nakamura S."/>
        </authorList>
    </citation>
    <scope>NUCLEOTIDE SEQUENCE [LARGE SCALE GENOMIC DNA]</scope>
    <source>
        <strain evidence="3 4">JCM 18565</strain>
    </source>
</reference>
<evidence type="ECO:0000259" key="2">
    <source>
        <dbReference type="Pfam" id="PF01656"/>
    </source>
</evidence>
<keyword evidence="4" id="KW-1185">Reference proteome</keyword>